<reference evidence="2" key="1">
    <citation type="submission" date="2020-10" db="EMBL/GenBank/DDBJ databases">
        <authorList>
            <person name="Gilroy R."/>
        </authorList>
    </citation>
    <scope>NUCLEOTIDE SEQUENCE</scope>
    <source>
        <strain evidence="2">23406</strain>
    </source>
</reference>
<evidence type="ECO:0000313" key="2">
    <source>
        <dbReference type="EMBL" id="HIU99945.1"/>
    </source>
</evidence>
<evidence type="ECO:0000313" key="3">
    <source>
        <dbReference type="Proteomes" id="UP000886891"/>
    </source>
</evidence>
<protein>
    <submittedName>
        <fullName evidence="2">M48 family metallopeptidase</fullName>
    </submittedName>
</protein>
<proteinExistence type="predicted"/>
<dbReference type="AlphaFoldDB" id="A0A9D1NBP5"/>
<dbReference type="Proteomes" id="UP000886891">
    <property type="component" value="Unassembled WGS sequence"/>
</dbReference>
<accession>A0A9D1NBP5</accession>
<feature type="domain" description="YgjP-like metallopeptidase" evidence="1">
    <location>
        <begin position="34"/>
        <end position="237"/>
    </location>
</feature>
<reference evidence="2" key="2">
    <citation type="journal article" date="2021" name="PeerJ">
        <title>Extensive microbial diversity within the chicken gut microbiome revealed by metagenomics and culture.</title>
        <authorList>
            <person name="Gilroy R."/>
            <person name="Ravi A."/>
            <person name="Getino M."/>
            <person name="Pursley I."/>
            <person name="Horton D.L."/>
            <person name="Alikhan N.F."/>
            <person name="Baker D."/>
            <person name="Gharbi K."/>
            <person name="Hall N."/>
            <person name="Watson M."/>
            <person name="Adriaenssens E.M."/>
            <person name="Foster-Nyarko E."/>
            <person name="Jarju S."/>
            <person name="Secka A."/>
            <person name="Antonio M."/>
            <person name="Oren A."/>
            <person name="Chaudhuri R.R."/>
            <person name="La Ragione R."/>
            <person name="Hildebrand F."/>
            <person name="Pallen M.J."/>
        </authorList>
    </citation>
    <scope>NUCLEOTIDE SEQUENCE</scope>
    <source>
        <strain evidence="2">23406</strain>
    </source>
</reference>
<dbReference type="InterPro" id="IPR053136">
    <property type="entry name" value="UTP_pyrophosphatase-like"/>
</dbReference>
<organism evidence="2 3">
    <name type="scientific">Candidatus Stercoripulliclostridium merdipullorum</name>
    <dbReference type="NCBI Taxonomy" id="2840952"/>
    <lineage>
        <taxon>Bacteria</taxon>
        <taxon>Bacillati</taxon>
        <taxon>Bacillota</taxon>
        <taxon>Clostridia</taxon>
        <taxon>Eubacteriales</taxon>
        <taxon>Candidatus Stercoripulliclostridium</taxon>
    </lineage>
</organism>
<dbReference type="PANTHER" id="PTHR30399:SF1">
    <property type="entry name" value="UTP PYROPHOSPHATASE"/>
    <property type="match status" value="1"/>
</dbReference>
<dbReference type="CDD" id="cd07344">
    <property type="entry name" value="M48_yhfN_like"/>
    <property type="match status" value="1"/>
</dbReference>
<sequence>MGKPVAIYYVRGPRSGRDYPVLVVRRNGNGATVRIDKRSEEIRLGVPPTVSRRWVEDTVLRYGESWGRRMDEAPLPAPSAFEITLGREMILGGKSVPIRIEQGQKARGCETEEGIVLYLLRPEDREEGRRVLDLWFSAKAKFEIPIVYKRWHEIMFPGSPLPALTIRRMRSRWGSCNAAKRRITLNEYLLKVPPACLDYIVVHELAHLVHANHGSDFYRLVGQYIPDWKERRKLLRRFE</sequence>
<dbReference type="PANTHER" id="PTHR30399">
    <property type="entry name" value="UNCHARACTERIZED PROTEIN YGJP"/>
    <property type="match status" value="1"/>
</dbReference>
<evidence type="ECO:0000259" key="1">
    <source>
        <dbReference type="Pfam" id="PF01863"/>
    </source>
</evidence>
<dbReference type="EMBL" id="DVOH01000016">
    <property type="protein sequence ID" value="HIU99945.1"/>
    <property type="molecule type" value="Genomic_DNA"/>
</dbReference>
<dbReference type="Pfam" id="PF01863">
    <property type="entry name" value="YgjP-like"/>
    <property type="match status" value="1"/>
</dbReference>
<gene>
    <name evidence="2" type="ORF">IAB14_02380</name>
</gene>
<dbReference type="Gene3D" id="3.30.2010.10">
    <property type="entry name" value="Metalloproteases ('zincins'), catalytic domain"/>
    <property type="match status" value="1"/>
</dbReference>
<name>A0A9D1NBP5_9FIRM</name>
<dbReference type="InterPro" id="IPR002725">
    <property type="entry name" value="YgjP-like_metallopeptidase"/>
</dbReference>
<comment type="caution">
    <text evidence="2">The sequence shown here is derived from an EMBL/GenBank/DDBJ whole genome shotgun (WGS) entry which is preliminary data.</text>
</comment>